<dbReference type="PANTHER" id="PTHR34351">
    <property type="entry name" value="SLR1927 PROTEIN-RELATED"/>
    <property type="match status" value="1"/>
</dbReference>
<protein>
    <submittedName>
        <fullName evidence="2">Uncharacterized conserved protein, DUF58 family, contains vWF domain</fullName>
    </submittedName>
</protein>
<dbReference type="AlphaFoldDB" id="A0A1I1TDQ9"/>
<dbReference type="OrthoDB" id="9812729at2"/>
<keyword evidence="1" id="KW-0812">Transmembrane</keyword>
<keyword evidence="3" id="KW-1185">Reference proteome</keyword>
<gene>
    <name evidence="2" type="ORF">SAMN04489710_103299</name>
</gene>
<proteinExistence type="predicted"/>
<dbReference type="Proteomes" id="UP000199517">
    <property type="component" value="Unassembled WGS sequence"/>
</dbReference>
<feature type="transmembrane region" description="Helical" evidence="1">
    <location>
        <begin position="32"/>
        <end position="50"/>
    </location>
</feature>
<sequence length="391" mass="41492">MERWLSRPRVLIALSAVLLAAALNRQDPTFYGMFLFLGMVTLLGFLLPWLSLRGTTVHLPEAQVRVLEEGEPCPLGLRLERAVPWPAFMVEIETEWEWAGRRTVRRHVVPLLRAGRPVDGLEAGFACRGHYRLTAVRLSSSFPLGLVRAGHRAAVGDVAVRVRPRAVPLRWPVPWIAVEDPLGERTTRAVGPSYELGSLRACQPGEAVARVSWPASARAGQLILQQFLHTGSVRLRLLVALSAGHGVGDPDSEAEQAVRMAVGLCDAALLQGVQVWLGSGPGRRVLQTPGEVRDVFSGAVDAEGGWIPAALALAAEVRAGEQVAVVLPAGTAPDVAVRALQSFAAVRCPLVVCIATAPRPEGASAPGGAASTRLGDAVLRAGFGVALAEVA</sequence>
<keyword evidence="1" id="KW-0472">Membrane</keyword>
<name>A0A1I1TDQ9_9BURK</name>
<dbReference type="STRING" id="32040.SAMN04489710_103299"/>
<evidence type="ECO:0000313" key="2">
    <source>
        <dbReference type="EMBL" id="SFD56735.1"/>
    </source>
</evidence>
<organism evidence="2 3">
    <name type="scientific">Paracidovorax konjaci</name>
    <dbReference type="NCBI Taxonomy" id="32040"/>
    <lineage>
        <taxon>Bacteria</taxon>
        <taxon>Pseudomonadati</taxon>
        <taxon>Pseudomonadota</taxon>
        <taxon>Betaproteobacteria</taxon>
        <taxon>Burkholderiales</taxon>
        <taxon>Comamonadaceae</taxon>
        <taxon>Paracidovorax</taxon>
    </lineage>
</organism>
<evidence type="ECO:0000256" key="1">
    <source>
        <dbReference type="SAM" id="Phobius"/>
    </source>
</evidence>
<evidence type="ECO:0000313" key="3">
    <source>
        <dbReference type="Proteomes" id="UP000199517"/>
    </source>
</evidence>
<keyword evidence="1" id="KW-1133">Transmembrane helix</keyword>
<reference evidence="3" key="1">
    <citation type="submission" date="2016-10" db="EMBL/GenBank/DDBJ databases">
        <authorList>
            <person name="Varghese N."/>
            <person name="Submissions S."/>
        </authorList>
    </citation>
    <scope>NUCLEOTIDE SEQUENCE [LARGE SCALE GENOMIC DNA]</scope>
    <source>
        <strain evidence="3">DSM 7481</strain>
    </source>
</reference>
<dbReference type="RefSeq" id="WP_092950389.1">
    <property type="nucleotide sequence ID" value="NZ_FOMQ01000003.1"/>
</dbReference>
<accession>A0A1I1TDQ9</accession>
<dbReference type="PANTHER" id="PTHR34351:SF1">
    <property type="entry name" value="SLR1927 PROTEIN"/>
    <property type="match status" value="1"/>
</dbReference>
<dbReference type="EMBL" id="FOMQ01000003">
    <property type="protein sequence ID" value="SFD56735.1"/>
    <property type="molecule type" value="Genomic_DNA"/>
</dbReference>